<evidence type="ECO:0000256" key="2">
    <source>
        <dbReference type="ARBA" id="ARBA00022679"/>
    </source>
</evidence>
<reference evidence="4 5" key="1">
    <citation type="journal article" date="2017" name="Mol. Ecol.">
        <title>Comparative and population genomic landscape of Phellinus noxius: A hypervariable fungus causing root rot in trees.</title>
        <authorList>
            <person name="Chung C.L."/>
            <person name="Lee T.J."/>
            <person name="Akiba M."/>
            <person name="Lee H.H."/>
            <person name="Kuo T.H."/>
            <person name="Liu D."/>
            <person name="Ke H.M."/>
            <person name="Yokoi T."/>
            <person name="Roa M.B."/>
            <person name="Lu M.J."/>
            <person name="Chang Y.Y."/>
            <person name="Ann P.J."/>
            <person name="Tsai J.N."/>
            <person name="Chen C.Y."/>
            <person name="Tzean S.S."/>
            <person name="Ota Y."/>
            <person name="Hattori T."/>
            <person name="Sahashi N."/>
            <person name="Liou R.F."/>
            <person name="Kikuchi T."/>
            <person name="Tsai I.J."/>
        </authorList>
    </citation>
    <scope>NUCLEOTIDE SEQUENCE [LARGE SCALE GENOMIC DNA]</scope>
    <source>
        <strain evidence="4 5">FFPRI411160</strain>
    </source>
</reference>
<dbReference type="PANTHER" id="PTHR46098">
    <property type="entry name" value="TRNA (CYTOSINE(38)-C(5))-METHYLTRANSFERASE"/>
    <property type="match status" value="1"/>
</dbReference>
<accession>A0A286UQ64</accession>
<sequence>MIRALEFYSGIGGLHKALEISDVPAEVVGAFDWDQTSCRVYGANYGPNIVNRVDISRLDADTLSKFDAPLWLLSPSCQPYTVLNPAAKDLIKSGQGPRWILVENVAGFETSTTRHILLQAFKDNNYSVLELLLTPLQFHIPNSRLRYYFLAKAKPLSFSGVDPLKTQVIWRHIPGHGNPWIDDREKTDVAVAQIRSYLDPDIESADHSYSIKDRVLLKWGRIFDIVLPNSRRTCCFTRGYTQLVEGSGSILQMNETLDTTQTFNDFLAQQALLCDLDPHEADTVASRAVEILKPLRLRVTFLLTLPEADPGLLNCSTISSFTTTYFQQIFRCTDGRFMPCRLHDSQSKQEKFYHPNPLILTS</sequence>
<dbReference type="InParanoid" id="A0A286UQ64"/>
<dbReference type="EMBL" id="NBII01000002">
    <property type="protein sequence ID" value="PAV21736.1"/>
    <property type="molecule type" value="Genomic_DNA"/>
</dbReference>
<evidence type="ECO:0000256" key="3">
    <source>
        <dbReference type="ARBA" id="ARBA00022691"/>
    </source>
</evidence>
<dbReference type="PANTHER" id="PTHR46098:SF1">
    <property type="entry name" value="TRNA (CYTOSINE(38)-C(5))-METHYLTRANSFERASE"/>
    <property type="match status" value="1"/>
</dbReference>
<dbReference type="InterPro" id="IPR029063">
    <property type="entry name" value="SAM-dependent_MTases_sf"/>
</dbReference>
<dbReference type="STRING" id="2282107.A0A286UQ64"/>
<proteinExistence type="predicted"/>
<dbReference type="OrthoDB" id="414133at2759"/>
<evidence type="ECO:0000313" key="4">
    <source>
        <dbReference type="EMBL" id="PAV21736.1"/>
    </source>
</evidence>
<dbReference type="Proteomes" id="UP000217199">
    <property type="component" value="Unassembled WGS sequence"/>
</dbReference>
<protein>
    <submittedName>
        <fullName evidence="4">S-adenosyl-L-methionine-dependent methyltransferase</fullName>
    </submittedName>
</protein>
<gene>
    <name evidence="4" type="ORF">PNOK_0169300</name>
</gene>
<evidence type="ECO:0000256" key="1">
    <source>
        <dbReference type="ARBA" id="ARBA00022603"/>
    </source>
</evidence>
<keyword evidence="3" id="KW-0949">S-adenosyl-L-methionine</keyword>
<name>A0A286UQ64_9AGAM</name>
<dbReference type="PRINTS" id="PR00105">
    <property type="entry name" value="C5METTRFRASE"/>
</dbReference>
<dbReference type="Gene3D" id="3.40.50.150">
    <property type="entry name" value="Vaccinia Virus protein VP39"/>
    <property type="match status" value="1"/>
</dbReference>
<dbReference type="GO" id="GO:0005634">
    <property type="term" value="C:nucleus"/>
    <property type="evidence" value="ECO:0007669"/>
    <property type="project" value="TreeGrafter"/>
</dbReference>
<dbReference type="SUPFAM" id="SSF53335">
    <property type="entry name" value="S-adenosyl-L-methionine-dependent methyltransferases"/>
    <property type="match status" value="1"/>
</dbReference>
<dbReference type="Gene3D" id="3.90.120.10">
    <property type="entry name" value="DNA Methylase, subunit A, domain 2"/>
    <property type="match status" value="1"/>
</dbReference>
<keyword evidence="2" id="KW-0808">Transferase</keyword>
<dbReference type="GO" id="GO:0032259">
    <property type="term" value="P:methylation"/>
    <property type="evidence" value="ECO:0007669"/>
    <property type="project" value="UniProtKB-KW"/>
</dbReference>
<dbReference type="AlphaFoldDB" id="A0A286UQ64"/>
<dbReference type="InterPro" id="IPR050750">
    <property type="entry name" value="C5-MTase"/>
</dbReference>
<dbReference type="FunCoup" id="A0A286UQ64">
    <property type="interactions" value="207"/>
</dbReference>
<organism evidence="4 5">
    <name type="scientific">Pyrrhoderma noxium</name>
    <dbReference type="NCBI Taxonomy" id="2282107"/>
    <lineage>
        <taxon>Eukaryota</taxon>
        <taxon>Fungi</taxon>
        <taxon>Dikarya</taxon>
        <taxon>Basidiomycota</taxon>
        <taxon>Agaricomycotina</taxon>
        <taxon>Agaricomycetes</taxon>
        <taxon>Hymenochaetales</taxon>
        <taxon>Hymenochaetaceae</taxon>
        <taxon>Pyrrhoderma</taxon>
    </lineage>
</organism>
<keyword evidence="5" id="KW-1185">Reference proteome</keyword>
<evidence type="ECO:0000313" key="5">
    <source>
        <dbReference type="Proteomes" id="UP000217199"/>
    </source>
</evidence>
<comment type="caution">
    <text evidence="4">The sequence shown here is derived from an EMBL/GenBank/DDBJ whole genome shotgun (WGS) entry which is preliminary data.</text>
</comment>
<dbReference type="GO" id="GO:0008168">
    <property type="term" value="F:methyltransferase activity"/>
    <property type="evidence" value="ECO:0007669"/>
    <property type="project" value="UniProtKB-KW"/>
</dbReference>
<dbReference type="InterPro" id="IPR001525">
    <property type="entry name" value="C5_MeTfrase"/>
</dbReference>
<keyword evidence="1 4" id="KW-0489">Methyltransferase</keyword>
<dbReference type="Pfam" id="PF00145">
    <property type="entry name" value="DNA_methylase"/>
    <property type="match status" value="1"/>
</dbReference>